<feature type="transmembrane region" description="Helical" evidence="1">
    <location>
        <begin position="193"/>
        <end position="215"/>
    </location>
</feature>
<feature type="transmembrane region" description="Helical" evidence="1">
    <location>
        <begin position="287"/>
        <end position="306"/>
    </location>
</feature>
<feature type="transmembrane region" description="Helical" evidence="1">
    <location>
        <begin position="69"/>
        <end position="85"/>
    </location>
</feature>
<evidence type="ECO:0000313" key="2">
    <source>
        <dbReference type="EMBL" id="OUZ38584.1"/>
    </source>
</evidence>
<comment type="caution">
    <text evidence="2">The sequence shown here is derived from an EMBL/GenBank/DDBJ whole genome shotgun (WGS) entry which is preliminary data.</text>
</comment>
<keyword evidence="1" id="KW-1133">Transmembrane helix</keyword>
<keyword evidence="1" id="KW-0812">Transmembrane</keyword>
<feature type="transmembrane region" description="Helical" evidence="1">
    <location>
        <begin position="159"/>
        <end position="181"/>
    </location>
</feature>
<accession>A0ABX3ZFT8</accession>
<name>A0ABX3ZFT8_9BACL</name>
<feature type="transmembrane region" description="Helical" evidence="1">
    <location>
        <begin position="256"/>
        <end position="275"/>
    </location>
</feature>
<gene>
    <name evidence="2" type="ORF">CBM15_12595</name>
</gene>
<feature type="transmembrane region" description="Helical" evidence="1">
    <location>
        <begin position="45"/>
        <end position="62"/>
    </location>
</feature>
<dbReference type="RefSeq" id="WP_087617808.1">
    <property type="nucleotide sequence ID" value="NZ_JAFBEY010000006.1"/>
</dbReference>
<dbReference type="EMBL" id="NHNT01000008">
    <property type="protein sequence ID" value="OUZ38584.1"/>
    <property type="molecule type" value="Genomic_DNA"/>
</dbReference>
<evidence type="ECO:0000256" key="1">
    <source>
        <dbReference type="SAM" id="Phobius"/>
    </source>
</evidence>
<keyword evidence="3" id="KW-1185">Reference proteome</keyword>
<proteinExistence type="predicted"/>
<evidence type="ECO:0000313" key="3">
    <source>
        <dbReference type="Proteomes" id="UP000196594"/>
    </source>
</evidence>
<feature type="transmembrane region" description="Helical" evidence="1">
    <location>
        <begin position="227"/>
        <end position="244"/>
    </location>
</feature>
<sequence>MRFNLIFQQFAAITEAIKAFPLATVLLVVLFFVNVAEISGTVANYEKWLATLVVAVFAASVADLFAKHVITYSIAIFFTGLFFWISSSNDLVLAIQTGVVISALMMGFIWCGKENFSARFFHIFKSILITAFFSIIIFVGLMLIYAAINYLLFSINSNIIEYIAAIIFGLFTPLFFLSLTMKKEEPAHILEVLLSYVIVPLTMVYAVILVIYIALHFTDWSENLLEPLLVYFASTVLVVYFLSYRLNNGLTKWFRLIFPKVLLIIVLYQLVVSIMKIGETGITHGRYFVILFGLFAIIIALILTFIPKKQWLVAPIFIGFSLLSVIPPVDAFTISKNNQENLLQERLQSLNMYDGEVQPNPEISNEDKQFITEKFDYLQRMDYDIAWLPDQRFEKIFGFSPQYKDYMNEVYYTVNLNGDEPIITSIDHYDYFVQVSASQNPPHRRFELTNNMQLRLQKDQLVLMKDEQELLAWSLEELDTLFTSNYSELSVEESTLTAENDRAKLQIIVQYAQSHRNQRYAELYVFVQVKE</sequence>
<organism evidence="2 3">
    <name type="scientific">Solibacillus kalamii</name>
    <dbReference type="NCBI Taxonomy" id="1748298"/>
    <lineage>
        <taxon>Bacteria</taxon>
        <taxon>Bacillati</taxon>
        <taxon>Bacillota</taxon>
        <taxon>Bacilli</taxon>
        <taxon>Bacillales</taxon>
        <taxon>Caryophanaceae</taxon>
        <taxon>Solibacillus</taxon>
    </lineage>
</organism>
<dbReference type="Proteomes" id="UP000196594">
    <property type="component" value="Unassembled WGS sequence"/>
</dbReference>
<protein>
    <recommendedName>
        <fullName evidence="4">DUF4153 domain-containing protein</fullName>
    </recommendedName>
</protein>
<feature type="transmembrane region" description="Helical" evidence="1">
    <location>
        <begin position="311"/>
        <end position="329"/>
    </location>
</feature>
<feature type="transmembrane region" description="Helical" evidence="1">
    <location>
        <begin position="123"/>
        <end position="153"/>
    </location>
</feature>
<keyword evidence="1" id="KW-0472">Membrane</keyword>
<feature type="transmembrane region" description="Helical" evidence="1">
    <location>
        <begin position="91"/>
        <end position="111"/>
    </location>
</feature>
<reference evidence="2 3" key="1">
    <citation type="journal article" date="2017" name="Int. J. Syst. Evol. Microbiol.">
        <title>Solibacillus kalamii sp. nov., isolated from a high-efficiency particulate arrestance filter system used in the International Space Station.</title>
        <authorList>
            <person name="Checinska Sielaff A."/>
            <person name="Kumar R.M."/>
            <person name="Pal D."/>
            <person name="Mayilraj S."/>
            <person name="Venkateswaran K."/>
        </authorList>
    </citation>
    <scope>NUCLEOTIDE SEQUENCE [LARGE SCALE GENOMIC DNA]</scope>
    <source>
        <strain evidence="2 3">ISSFR-015</strain>
    </source>
</reference>
<evidence type="ECO:0008006" key="4">
    <source>
        <dbReference type="Google" id="ProtNLM"/>
    </source>
</evidence>
<feature type="transmembrane region" description="Helical" evidence="1">
    <location>
        <begin position="12"/>
        <end position="33"/>
    </location>
</feature>